<comment type="caution">
    <text evidence="1">The sequence shown here is derived from an EMBL/GenBank/DDBJ whole genome shotgun (WGS) entry which is preliminary data.</text>
</comment>
<dbReference type="AlphaFoldDB" id="A0A918FCS9"/>
<evidence type="ECO:0000313" key="2">
    <source>
        <dbReference type="Proteomes" id="UP000610303"/>
    </source>
</evidence>
<dbReference type="EMBL" id="BMRJ01000002">
    <property type="protein sequence ID" value="GGR27884.1"/>
    <property type="molecule type" value="Genomic_DNA"/>
</dbReference>
<reference evidence="1" key="1">
    <citation type="journal article" date="2014" name="Int. J. Syst. Evol. Microbiol.">
        <title>Complete genome sequence of Corynebacterium casei LMG S-19264T (=DSM 44701T), isolated from a smear-ripened cheese.</title>
        <authorList>
            <consortium name="US DOE Joint Genome Institute (JGI-PGF)"/>
            <person name="Walter F."/>
            <person name="Albersmeier A."/>
            <person name="Kalinowski J."/>
            <person name="Ruckert C."/>
        </authorList>
    </citation>
    <scope>NUCLEOTIDE SEQUENCE</scope>
    <source>
        <strain evidence="1">JCM 3346</strain>
    </source>
</reference>
<accession>A0A918FCS9</accession>
<dbReference type="Proteomes" id="UP000610303">
    <property type="component" value="Unassembled WGS sequence"/>
</dbReference>
<protein>
    <submittedName>
        <fullName evidence="1">Uncharacterized protein</fullName>
    </submittedName>
</protein>
<keyword evidence="2" id="KW-1185">Reference proteome</keyword>
<gene>
    <name evidence="1" type="ORF">GCM10010196_22010</name>
</gene>
<sequence length="148" mass="15188">MTLTTILPTLRLSIPDPHTPGLWPAETRMTVTDVIVAGVSLSALAAARGTPCRPAAADGILLMRVTGCVDGVPSRLLVDAEFDAAAVCAGETRLVGRASRARAARFEIGGPECGCLAELPGDVGIGDLLAVPIAHGAVPTQRRVARLS</sequence>
<proteinExistence type="predicted"/>
<reference evidence="1" key="2">
    <citation type="submission" date="2020-09" db="EMBL/GenBank/DDBJ databases">
        <authorList>
            <person name="Sun Q."/>
            <person name="Ohkuma M."/>
        </authorList>
    </citation>
    <scope>NUCLEOTIDE SEQUENCE</scope>
    <source>
        <strain evidence="1">JCM 3346</strain>
    </source>
</reference>
<organism evidence="1 2">
    <name type="scientific">Agromyces mediolanus</name>
    <name type="common">Corynebacterium mediolanum</name>
    <dbReference type="NCBI Taxonomy" id="41986"/>
    <lineage>
        <taxon>Bacteria</taxon>
        <taxon>Bacillati</taxon>
        <taxon>Actinomycetota</taxon>
        <taxon>Actinomycetes</taxon>
        <taxon>Micrococcales</taxon>
        <taxon>Microbacteriaceae</taxon>
        <taxon>Agromyces</taxon>
    </lineage>
</organism>
<name>A0A918FCS9_AGRME</name>
<dbReference type="RefSeq" id="WP_189085407.1">
    <property type="nucleotide sequence ID" value="NZ_BMRJ01000002.1"/>
</dbReference>
<evidence type="ECO:0000313" key="1">
    <source>
        <dbReference type="EMBL" id="GGR27884.1"/>
    </source>
</evidence>